<dbReference type="InterPro" id="IPR036416">
    <property type="entry name" value="Pept_tRNA_hydro_sf"/>
</dbReference>
<dbReference type="EMBL" id="ML170172">
    <property type="protein sequence ID" value="TDL23068.1"/>
    <property type="molecule type" value="Genomic_DNA"/>
</dbReference>
<reference evidence="4 5" key="1">
    <citation type="submission" date="2018-06" db="EMBL/GenBank/DDBJ databases">
        <title>A transcriptomic atlas of mushroom development highlights an independent origin of complex multicellularity.</title>
        <authorList>
            <consortium name="DOE Joint Genome Institute"/>
            <person name="Krizsan K."/>
            <person name="Almasi E."/>
            <person name="Merenyi Z."/>
            <person name="Sahu N."/>
            <person name="Viragh M."/>
            <person name="Koszo T."/>
            <person name="Mondo S."/>
            <person name="Kiss B."/>
            <person name="Balint B."/>
            <person name="Kues U."/>
            <person name="Barry K."/>
            <person name="Hegedus J.C."/>
            <person name="Henrissat B."/>
            <person name="Johnson J."/>
            <person name="Lipzen A."/>
            <person name="Ohm R."/>
            <person name="Nagy I."/>
            <person name="Pangilinan J."/>
            <person name="Yan J."/>
            <person name="Xiong Y."/>
            <person name="Grigoriev I.V."/>
            <person name="Hibbett D.S."/>
            <person name="Nagy L.G."/>
        </authorList>
    </citation>
    <scope>NUCLEOTIDE SEQUENCE [LARGE SCALE GENOMIC DNA]</scope>
    <source>
        <strain evidence="4 5">SZMC22713</strain>
    </source>
</reference>
<dbReference type="Proteomes" id="UP000294933">
    <property type="component" value="Unassembled WGS sequence"/>
</dbReference>
<evidence type="ECO:0000313" key="5">
    <source>
        <dbReference type="Proteomes" id="UP000294933"/>
    </source>
</evidence>
<dbReference type="PANTHER" id="PTHR17224">
    <property type="entry name" value="PEPTIDYL-TRNA HYDROLASE"/>
    <property type="match status" value="1"/>
</dbReference>
<dbReference type="GO" id="GO:0000049">
    <property type="term" value="F:tRNA binding"/>
    <property type="evidence" value="ECO:0007669"/>
    <property type="project" value="UniProtKB-KW"/>
</dbReference>
<keyword evidence="5" id="KW-1185">Reference proteome</keyword>
<dbReference type="Gene3D" id="3.40.50.1470">
    <property type="entry name" value="Peptidyl-tRNA hydrolase"/>
    <property type="match status" value="1"/>
</dbReference>
<accession>A0A4Y7Q769</accession>
<feature type="non-terminal residue" evidence="4">
    <location>
        <position position="1"/>
    </location>
</feature>
<dbReference type="Pfam" id="PF01195">
    <property type="entry name" value="Pept_tRNA_hydro"/>
    <property type="match status" value="1"/>
</dbReference>
<dbReference type="STRING" id="50990.A0A4Y7Q769"/>
<evidence type="ECO:0000313" key="4">
    <source>
        <dbReference type="EMBL" id="TDL23068.1"/>
    </source>
</evidence>
<dbReference type="SUPFAM" id="SSF53178">
    <property type="entry name" value="Peptidyl-tRNA hydrolase-like"/>
    <property type="match status" value="1"/>
</dbReference>
<organism evidence="4 5">
    <name type="scientific">Rickenella mellea</name>
    <dbReference type="NCBI Taxonomy" id="50990"/>
    <lineage>
        <taxon>Eukaryota</taxon>
        <taxon>Fungi</taxon>
        <taxon>Dikarya</taxon>
        <taxon>Basidiomycota</taxon>
        <taxon>Agaricomycotina</taxon>
        <taxon>Agaricomycetes</taxon>
        <taxon>Hymenochaetales</taxon>
        <taxon>Rickenellaceae</taxon>
        <taxon>Rickenella</taxon>
    </lineage>
</organism>
<protein>
    <submittedName>
        <fullName evidence="4">Peptidyl-tRNA hydrolase</fullName>
    </submittedName>
</protein>
<gene>
    <name evidence="4" type="ORF">BD410DRAFT_721858</name>
</gene>
<dbReference type="PANTHER" id="PTHR17224:SF1">
    <property type="entry name" value="PEPTIDYL-TRNA HYDROLASE"/>
    <property type="match status" value="1"/>
</dbReference>
<keyword evidence="1" id="KW-0820">tRNA-binding</keyword>
<evidence type="ECO:0000256" key="2">
    <source>
        <dbReference type="ARBA" id="ARBA00022801"/>
    </source>
</evidence>
<sequence>SVGHLIVDSLAAKLGAELTEGTGPADGFFTRQLSELNGQFLEIAFYKPMASMNVLGHQVSKACRATVPSPASMIVIHDDLDLPPATVKGTFGGPPGGHKGVRSVYSCVQGRPFYRLQIGIGRRGDAKDHVLGQLDTLERQFWSPYGKGTHLAGEQISKIHLDILRTLNNPDE</sequence>
<keyword evidence="2 4" id="KW-0378">Hydrolase</keyword>
<evidence type="ECO:0000256" key="3">
    <source>
        <dbReference type="ARBA" id="ARBA00022884"/>
    </source>
</evidence>
<proteinExistence type="predicted"/>
<dbReference type="GO" id="GO:0004045">
    <property type="term" value="F:peptidyl-tRNA hydrolase activity"/>
    <property type="evidence" value="ECO:0007669"/>
    <property type="project" value="InterPro"/>
</dbReference>
<dbReference type="AlphaFoldDB" id="A0A4Y7Q769"/>
<dbReference type="InterPro" id="IPR001328">
    <property type="entry name" value="Pept_tRNA_hydro"/>
</dbReference>
<dbReference type="VEuPathDB" id="FungiDB:BD410DRAFT_721858"/>
<evidence type="ECO:0000256" key="1">
    <source>
        <dbReference type="ARBA" id="ARBA00022555"/>
    </source>
</evidence>
<keyword evidence="3" id="KW-0694">RNA-binding</keyword>
<dbReference type="OrthoDB" id="1711136at2759"/>
<name>A0A4Y7Q769_9AGAM</name>